<keyword evidence="1" id="KW-0347">Helicase</keyword>
<dbReference type="RefSeq" id="WP_317774016.1">
    <property type="nucleotide sequence ID" value="NZ_JAWMAJ010000129.1"/>
</dbReference>
<gene>
    <name evidence="1" type="ORF">R5A26_31205</name>
</gene>
<dbReference type="GO" id="GO:0004386">
    <property type="term" value="F:helicase activity"/>
    <property type="evidence" value="ECO:0007669"/>
    <property type="project" value="UniProtKB-KW"/>
</dbReference>
<evidence type="ECO:0000313" key="1">
    <source>
        <dbReference type="EMBL" id="MDV7220422.1"/>
    </source>
</evidence>
<accession>A0ABU4FIK4</accession>
<name>A0ABU4FIK4_9ACTN</name>
<organism evidence="1 2">
    <name type="scientific">Streptomyces prunicolor</name>
    <dbReference type="NCBI Taxonomy" id="67348"/>
    <lineage>
        <taxon>Bacteria</taxon>
        <taxon>Bacillati</taxon>
        <taxon>Actinomycetota</taxon>
        <taxon>Actinomycetes</taxon>
        <taxon>Kitasatosporales</taxon>
        <taxon>Streptomycetaceae</taxon>
        <taxon>Streptomyces</taxon>
    </lineage>
</organism>
<keyword evidence="1" id="KW-0547">Nucleotide-binding</keyword>
<dbReference type="Proteomes" id="UP001187346">
    <property type="component" value="Unassembled WGS sequence"/>
</dbReference>
<dbReference type="EMBL" id="JAWMAJ010000129">
    <property type="protein sequence ID" value="MDV7220422.1"/>
    <property type="molecule type" value="Genomic_DNA"/>
</dbReference>
<sequence>MTAPGEHPEVLPDGSEVKLGVFLSNTKTRRAKLTTDKLAAPGLEWAAA</sequence>
<keyword evidence="1" id="KW-0378">Hydrolase</keyword>
<protein>
    <submittedName>
        <fullName evidence="1">Helicase</fullName>
    </submittedName>
</protein>
<keyword evidence="2" id="KW-1185">Reference proteome</keyword>
<reference evidence="1 2" key="1">
    <citation type="submission" date="2023-10" db="EMBL/GenBank/DDBJ databases">
        <title>Characterization of rhizosphere-enriched actinobacteria from wheat plants lab-grown on chernevaya soil.</title>
        <authorList>
            <person name="Tikhonova E.N."/>
            <person name="Konopkin A."/>
            <person name="Kravchenko I.K."/>
        </authorList>
    </citation>
    <scope>NUCLEOTIDE SEQUENCE [LARGE SCALE GENOMIC DNA]</scope>
    <source>
        <strain evidence="1 2">RR29</strain>
    </source>
</reference>
<evidence type="ECO:0000313" key="2">
    <source>
        <dbReference type="Proteomes" id="UP001187346"/>
    </source>
</evidence>
<keyword evidence="1" id="KW-0067">ATP-binding</keyword>
<proteinExistence type="predicted"/>
<comment type="caution">
    <text evidence="1">The sequence shown here is derived from an EMBL/GenBank/DDBJ whole genome shotgun (WGS) entry which is preliminary data.</text>
</comment>